<accession>A0A840EFW2</accession>
<dbReference type="SUPFAM" id="SSF50494">
    <property type="entry name" value="Trypsin-like serine proteases"/>
    <property type="match status" value="1"/>
</dbReference>
<dbReference type="InterPro" id="IPR009003">
    <property type="entry name" value="Peptidase_S1_PA"/>
</dbReference>
<evidence type="ECO:0000313" key="3">
    <source>
        <dbReference type="Proteomes" id="UP000576209"/>
    </source>
</evidence>
<dbReference type="RefSeq" id="WP_183497027.1">
    <property type="nucleotide sequence ID" value="NZ_JACIFF010000009.1"/>
</dbReference>
<organism evidence="2 3">
    <name type="scientific">Neolewinella aquimaris</name>
    <dbReference type="NCBI Taxonomy" id="1835722"/>
    <lineage>
        <taxon>Bacteria</taxon>
        <taxon>Pseudomonadati</taxon>
        <taxon>Bacteroidota</taxon>
        <taxon>Saprospiria</taxon>
        <taxon>Saprospirales</taxon>
        <taxon>Lewinellaceae</taxon>
        <taxon>Neolewinella</taxon>
    </lineage>
</organism>
<feature type="signal peptide" evidence="1">
    <location>
        <begin position="1"/>
        <end position="22"/>
    </location>
</feature>
<dbReference type="AlphaFoldDB" id="A0A840EFW2"/>
<dbReference type="Proteomes" id="UP000576209">
    <property type="component" value="Unassembled WGS sequence"/>
</dbReference>
<feature type="chain" id="PRO_5032887316" evidence="1">
    <location>
        <begin position="23"/>
        <end position="299"/>
    </location>
</feature>
<dbReference type="EMBL" id="JACIFF010000009">
    <property type="protein sequence ID" value="MBB4080808.1"/>
    <property type="molecule type" value="Genomic_DNA"/>
</dbReference>
<reference evidence="2 3" key="1">
    <citation type="submission" date="2020-08" db="EMBL/GenBank/DDBJ databases">
        <title>Genomic Encyclopedia of Type Strains, Phase IV (KMG-IV): sequencing the most valuable type-strain genomes for metagenomic binning, comparative biology and taxonomic classification.</title>
        <authorList>
            <person name="Goeker M."/>
        </authorList>
    </citation>
    <scope>NUCLEOTIDE SEQUENCE [LARGE SCALE GENOMIC DNA]</scope>
    <source>
        <strain evidence="2 3">DSM 105137</strain>
    </source>
</reference>
<gene>
    <name evidence="2" type="ORF">GGR28_003443</name>
</gene>
<keyword evidence="1" id="KW-0732">Signal</keyword>
<evidence type="ECO:0000256" key="1">
    <source>
        <dbReference type="SAM" id="SignalP"/>
    </source>
</evidence>
<proteinExistence type="predicted"/>
<dbReference type="Pfam" id="PF13365">
    <property type="entry name" value="Trypsin_2"/>
    <property type="match status" value="1"/>
</dbReference>
<protein>
    <submittedName>
        <fullName evidence="2">Uncharacterized protein</fullName>
    </submittedName>
</protein>
<sequence>MTKARFCSVLYIMIAVSYVINAQDIDLTFQGRAESFGTPIKVFVGNKISEASGIYVLDVQIDSINTDTITEVYLVSNRHVLFPNESYPDSIVIFLSEDLGENRSEWISLTLVRDEIKRKLLLTDNGDIDVSLITVDSIFKTFSAEGRKIKTVRPIIRGIMEYKAMSIEPKIGDRILVLGYPSGFYDPIAKLPVAKAGIIASSFGRNYEGDEKFLIDAKLYPSSSGSLVIFKSPTNDVIDRMVGSYDDEPFIALGIYSGEKYVLGPQIETDDEVLFEKQKMDFGNVWYFHTIFRLIDSSR</sequence>
<evidence type="ECO:0000313" key="2">
    <source>
        <dbReference type="EMBL" id="MBB4080808.1"/>
    </source>
</evidence>
<keyword evidence="3" id="KW-1185">Reference proteome</keyword>
<name>A0A840EFW2_9BACT</name>
<comment type="caution">
    <text evidence="2">The sequence shown here is derived from an EMBL/GenBank/DDBJ whole genome shotgun (WGS) entry which is preliminary data.</text>
</comment>